<organism evidence="2 3">
    <name type="scientific">Kwoniella mangroviensis CBS 10435</name>
    <dbReference type="NCBI Taxonomy" id="1331196"/>
    <lineage>
        <taxon>Eukaryota</taxon>
        <taxon>Fungi</taxon>
        <taxon>Dikarya</taxon>
        <taxon>Basidiomycota</taxon>
        <taxon>Agaricomycotina</taxon>
        <taxon>Tremellomycetes</taxon>
        <taxon>Tremellales</taxon>
        <taxon>Cryptococcaceae</taxon>
        <taxon>Kwoniella</taxon>
    </lineage>
</organism>
<protein>
    <submittedName>
        <fullName evidence="2">Uncharacterized protein</fullName>
    </submittedName>
</protein>
<dbReference type="STRING" id="1331196.A0A1B9IF06"/>
<accession>A0A1B9IF06</accession>
<evidence type="ECO:0000313" key="3">
    <source>
        <dbReference type="Proteomes" id="UP000092583"/>
    </source>
</evidence>
<keyword evidence="3" id="KW-1185">Reference proteome</keyword>
<reference evidence="2 3" key="1">
    <citation type="submission" date="2013-07" db="EMBL/GenBank/DDBJ databases">
        <title>The Genome Sequence of Kwoniella mangroviensis CBS10435.</title>
        <authorList>
            <consortium name="The Broad Institute Genome Sequencing Platform"/>
            <person name="Cuomo C."/>
            <person name="Litvintseva A."/>
            <person name="Chen Y."/>
            <person name="Heitman J."/>
            <person name="Sun S."/>
            <person name="Springer D."/>
            <person name="Dromer F."/>
            <person name="Young S.K."/>
            <person name="Zeng Q."/>
            <person name="Gargeya S."/>
            <person name="Fitzgerald M."/>
            <person name="Abouelleil A."/>
            <person name="Alvarado L."/>
            <person name="Berlin A.M."/>
            <person name="Chapman S.B."/>
            <person name="Dewar J."/>
            <person name="Goldberg J."/>
            <person name="Griggs A."/>
            <person name="Gujja S."/>
            <person name="Hansen M."/>
            <person name="Howarth C."/>
            <person name="Imamovic A."/>
            <person name="Larimer J."/>
            <person name="McCowan C."/>
            <person name="Murphy C."/>
            <person name="Pearson M."/>
            <person name="Priest M."/>
            <person name="Roberts A."/>
            <person name="Saif S."/>
            <person name="Shea T."/>
            <person name="Sykes S."/>
            <person name="Wortman J."/>
            <person name="Nusbaum C."/>
            <person name="Birren B."/>
        </authorList>
    </citation>
    <scope>NUCLEOTIDE SEQUENCE [LARGE SCALE GENOMIC DNA]</scope>
    <source>
        <strain evidence="2 3">CBS 10435</strain>
    </source>
</reference>
<sequence length="765" mass="82904">MSPLLVSPKVNAVLRVGKLGQVTKTIRVRHSSSSKEDVPSIQTRYLTDTDGEKRTAVWTLAADIIQRCPNVRTLEWETNFGIGGSLWDAISSLNDLTQLSIRHSPLHPSQDPNRNSTAHFPRIAPRLQLLIPPGLSLQPEVKAEGSVSPLTRGSVVGNGGWGLGIGWENLEVLKIGPLSETGAKTIANHLTLLSMRPCSLAGIALETHFLDILLCNAISRIGSLGTLAHVELSTTGTRLTAECLNTIITGCVVLESLKLNGVDGHLSKDTWSTITEWPPSFESLEIVVPEYSKKFSWILDHLESIHHVPISQLKHLAIRRSIHPTNFLPFPPPNALTYSPCRPDMALQAIPDTLLNAIVDKGKQLRSLCLNWCEITQGGFTTIMSNCTKLKTLEIALAAPLIQVLNLPTSFAKLPMERLHITSDPAVHPANITGKLKIDDINIPEAFPTVLRNQILENDPNLPDPRDLKRFSRRLPNLTTFAWVGKGGRGEWHFTRKSAPSSIVNIDFKHSAVKTEDIWQQCQKAPPPLYGDVIENPSSSVSLEIPSLPSTPAIIDSPISRVSTVNTDGLVKTPSTGRVSLAEVEAGLEDPSPFNAEAVTEVPPTATKTFTGLPKILRNSKASRPIPATSPSTSNKSGPSAMFSSPRTSGPVSSEARSPPSSPHSSHRRGSSRTWHGVTRKSAVPEQELTNAPRIVPGSGGRQSLPVEAIGERLKKAAPKEKVEKKKIEASPKSAESGWTVVGAGNDKPIKGDRSKKGIPKKSKY</sequence>
<feature type="region of interest" description="Disordered" evidence="1">
    <location>
        <begin position="592"/>
        <end position="765"/>
    </location>
</feature>
<gene>
    <name evidence="2" type="ORF">L486_08131</name>
</gene>
<dbReference type="InterPro" id="IPR032675">
    <property type="entry name" value="LRR_dom_sf"/>
</dbReference>
<dbReference type="OrthoDB" id="2565058at2759"/>
<evidence type="ECO:0000313" key="2">
    <source>
        <dbReference type="EMBL" id="OCF54219.1"/>
    </source>
</evidence>
<feature type="compositionally biased region" description="Basic and acidic residues" evidence="1">
    <location>
        <begin position="710"/>
        <end position="730"/>
    </location>
</feature>
<dbReference type="AlphaFoldDB" id="A0A1B9IF06"/>
<dbReference type="Gene3D" id="3.80.10.10">
    <property type="entry name" value="Ribonuclease Inhibitor"/>
    <property type="match status" value="1"/>
</dbReference>
<feature type="compositionally biased region" description="Polar residues" evidence="1">
    <location>
        <begin position="629"/>
        <end position="650"/>
    </location>
</feature>
<evidence type="ECO:0000256" key="1">
    <source>
        <dbReference type="SAM" id="MobiDB-lite"/>
    </source>
</evidence>
<dbReference type="EMBL" id="KV700092">
    <property type="protein sequence ID" value="OCF54219.1"/>
    <property type="molecule type" value="Genomic_DNA"/>
</dbReference>
<proteinExistence type="predicted"/>
<reference evidence="3" key="2">
    <citation type="submission" date="2013-12" db="EMBL/GenBank/DDBJ databases">
        <title>Evolution of pathogenesis and genome organization in the Tremellales.</title>
        <authorList>
            <person name="Cuomo C."/>
            <person name="Litvintseva A."/>
            <person name="Heitman J."/>
            <person name="Chen Y."/>
            <person name="Sun S."/>
            <person name="Springer D."/>
            <person name="Dromer F."/>
            <person name="Young S."/>
            <person name="Zeng Q."/>
            <person name="Chapman S."/>
            <person name="Gujja S."/>
            <person name="Saif S."/>
            <person name="Birren B."/>
        </authorList>
    </citation>
    <scope>NUCLEOTIDE SEQUENCE [LARGE SCALE GENOMIC DNA]</scope>
    <source>
        <strain evidence="3">CBS 10435</strain>
    </source>
</reference>
<dbReference type="Proteomes" id="UP000092583">
    <property type="component" value="Unassembled WGS sequence"/>
</dbReference>
<name>A0A1B9IF06_9TREE</name>
<dbReference type="SUPFAM" id="SSF52047">
    <property type="entry name" value="RNI-like"/>
    <property type="match status" value="1"/>
</dbReference>